<protein>
    <recommendedName>
        <fullName evidence="1">AAA domain-containing protein</fullName>
    </recommendedName>
</protein>
<dbReference type="AlphaFoldDB" id="A0A0F5JTH1"/>
<gene>
    <name evidence="2" type="ORF">WM40_26130</name>
</gene>
<dbReference type="PANTHER" id="PTHR13696:SF99">
    <property type="entry name" value="COBYRINIC ACID AC-DIAMIDE SYNTHASE"/>
    <property type="match status" value="1"/>
</dbReference>
<dbReference type="EMBL" id="LAQU01000108">
    <property type="protein sequence ID" value="KKB60954.1"/>
    <property type="molecule type" value="Genomic_DNA"/>
</dbReference>
<dbReference type="PANTHER" id="PTHR13696">
    <property type="entry name" value="P-LOOP CONTAINING NUCLEOSIDE TRIPHOSPHATE HYDROLASE"/>
    <property type="match status" value="1"/>
</dbReference>
<feature type="domain" description="AAA" evidence="1">
    <location>
        <begin position="83"/>
        <end position="285"/>
    </location>
</feature>
<dbReference type="SUPFAM" id="SSF52540">
    <property type="entry name" value="P-loop containing nucleoside triphosphate hydrolases"/>
    <property type="match status" value="1"/>
</dbReference>
<evidence type="ECO:0000313" key="2">
    <source>
        <dbReference type="EMBL" id="KKB60954.1"/>
    </source>
</evidence>
<dbReference type="CDD" id="cd02042">
    <property type="entry name" value="ParAB_family"/>
    <property type="match status" value="1"/>
</dbReference>
<dbReference type="InterPro" id="IPR025669">
    <property type="entry name" value="AAA_dom"/>
</dbReference>
<dbReference type="Gene3D" id="3.40.50.300">
    <property type="entry name" value="P-loop containing nucleotide triphosphate hydrolases"/>
    <property type="match status" value="1"/>
</dbReference>
<sequence length="367" mass="40713">MPETAILGTRVITKPFKVQAVAQLLATTNDTVRRMVDDSGIIVARQESGPKTRLFSVENIFELARYRAAKRSKNPKKRQVVATVYAPKGGVGKTTLASNLGTLFALKGLRTLIIDLDFQANLTLSLGYDSELTREEASETGVSLSKIVEYHFGNLLPSYPSPNGRATLQDAIKKPFGDCGPHLVPADLTLDRLDTMLTYEALEGRGPDLMIPKLIRDGSAQKDAAFDTSGYDVILFDAAPAKNRITRGALLASDFVISPVSMEKFSTKALSYLSSVLTEMQEQFDRSPELLIVGNFFDPHRIRVMGQLMTITQKYADSWLEQSIRRSEDFPKALNGETDLPLVLQNQAAKRRLSYKHAQTHCSREWV</sequence>
<dbReference type="InterPro" id="IPR050678">
    <property type="entry name" value="DNA_Partitioning_ATPase"/>
</dbReference>
<reference evidence="2 3" key="1">
    <citation type="submission" date="2015-03" db="EMBL/GenBank/DDBJ databases">
        <title>Draft Genome Sequence of Burkholderia andropogonis type strain ICMP2807, isolated from Sorghum bicolor.</title>
        <authorList>
            <person name="Lopes-Santos L."/>
            <person name="Castro D.B."/>
            <person name="Ottoboni L.M."/>
            <person name="Park D."/>
            <person name="Weirc B.S."/>
            <person name="Destefano S.A."/>
        </authorList>
    </citation>
    <scope>NUCLEOTIDE SEQUENCE [LARGE SCALE GENOMIC DNA]</scope>
    <source>
        <strain evidence="2 3">ICMP2807</strain>
    </source>
</reference>
<comment type="caution">
    <text evidence="2">The sequence shown here is derived from an EMBL/GenBank/DDBJ whole genome shotgun (WGS) entry which is preliminary data.</text>
</comment>
<keyword evidence="3" id="KW-1185">Reference proteome</keyword>
<proteinExistence type="predicted"/>
<name>A0A0F5JTH1_9BURK</name>
<dbReference type="PATRIC" id="fig|28092.6.peg.6164"/>
<dbReference type="Proteomes" id="UP000033618">
    <property type="component" value="Unassembled WGS sequence"/>
</dbReference>
<organism evidence="2 3">
    <name type="scientific">Robbsia andropogonis</name>
    <dbReference type="NCBI Taxonomy" id="28092"/>
    <lineage>
        <taxon>Bacteria</taxon>
        <taxon>Pseudomonadati</taxon>
        <taxon>Pseudomonadota</taxon>
        <taxon>Betaproteobacteria</taxon>
        <taxon>Burkholderiales</taxon>
        <taxon>Burkholderiaceae</taxon>
        <taxon>Robbsia</taxon>
    </lineage>
</organism>
<dbReference type="InterPro" id="IPR027417">
    <property type="entry name" value="P-loop_NTPase"/>
</dbReference>
<dbReference type="Pfam" id="PF13614">
    <property type="entry name" value="AAA_31"/>
    <property type="match status" value="1"/>
</dbReference>
<evidence type="ECO:0000259" key="1">
    <source>
        <dbReference type="Pfam" id="PF13614"/>
    </source>
</evidence>
<evidence type="ECO:0000313" key="3">
    <source>
        <dbReference type="Proteomes" id="UP000033618"/>
    </source>
</evidence>
<dbReference type="STRING" id="28092.WM40_26130"/>
<accession>A0A0F5JTH1</accession>